<dbReference type="AlphaFoldDB" id="A0A380NMH6"/>
<evidence type="ECO:0000313" key="12">
    <source>
        <dbReference type="Proteomes" id="UP000255367"/>
    </source>
</evidence>
<evidence type="ECO:0000256" key="3">
    <source>
        <dbReference type="ARBA" id="ARBA00022475"/>
    </source>
</evidence>
<organism evidence="11 12">
    <name type="scientific">Veillonella criceti</name>
    <dbReference type="NCBI Taxonomy" id="103891"/>
    <lineage>
        <taxon>Bacteria</taxon>
        <taxon>Bacillati</taxon>
        <taxon>Bacillota</taxon>
        <taxon>Negativicutes</taxon>
        <taxon>Veillonellales</taxon>
        <taxon>Veillonellaceae</taxon>
        <taxon>Veillonella</taxon>
    </lineage>
</organism>
<dbReference type="EC" id="2.7.10.-" evidence="11"/>
<keyword evidence="4 8" id="KW-0812">Transmembrane</keyword>
<dbReference type="RefSeq" id="WP_115310895.1">
    <property type="nucleotide sequence ID" value="NZ_UHIO01000001.1"/>
</dbReference>
<dbReference type="InterPro" id="IPR003856">
    <property type="entry name" value="LPS_length_determ_N"/>
</dbReference>
<comment type="subcellular location">
    <subcellularLocation>
        <location evidence="1">Cell membrane</location>
        <topology evidence="1">Multi-pass membrane protein</topology>
    </subcellularLocation>
</comment>
<keyword evidence="11" id="KW-0418">Kinase</keyword>
<keyword evidence="5 8" id="KW-1133">Transmembrane helix</keyword>
<keyword evidence="7" id="KW-0175">Coiled coil</keyword>
<feature type="coiled-coil region" evidence="7">
    <location>
        <begin position="161"/>
        <end position="195"/>
    </location>
</feature>
<evidence type="ECO:0000256" key="5">
    <source>
        <dbReference type="ARBA" id="ARBA00022989"/>
    </source>
</evidence>
<dbReference type="GO" id="GO:0005886">
    <property type="term" value="C:plasma membrane"/>
    <property type="evidence" value="ECO:0007669"/>
    <property type="project" value="UniProtKB-SubCell"/>
</dbReference>
<protein>
    <submittedName>
        <fullName evidence="11">Tyrosine-protein kinase wzc</fullName>
        <ecNumber evidence="11">2.7.10.-</ecNumber>
    </submittedName>
</protein>
<dbReference type="OrthoDB" id="1632059at2"/>
<accession>A0A380NMH6</accession>
<dbReference type="InterPro" id="IPR032807">
    <property type="entry name" value="GNVR"/>
</dbReference>
<feature type="transmembrane region" description="Helical" evidence="8">
    <location>
        <begin position="412"/>
        <end position="432"/>
    </location>
</feature>
<feature type="domain" description="Tyrosine-protein kinase G-rich" evidence="10">
    <location>
        <begin position="356"/>
        <end position="434"/>
    </location>
</feature>
<evidence type="ECO:0000256" key="1">
    <source>
        <dbReference type="ARBA" id="ARBA00004651"/>
    </source>
</evidence>
<evidence type="ECO:0000313" key="11">
    <source>
        <dbReference type="EMBL" id="SUP44748.1"/>
    </source>
</evidence>
<evidence type="ECO:0000259" key="10">
    <source>
        <dbReference type="Pfam" id="PF13807"/>
    </source>
</evidence>
<keyword evidence="6 8" id="KW-0472">Membrane</keyword>
<evidence type="ECO:0000256" key="6">
    <source>
        <dbReference type="ARBA" id="ARBA00023136"/>
    </source>
</evidence>
<proteinExistence type="inferred from homology"/>
<dbReference type="Pfam" id="PF13807">
    <property type="entry name" value="GNVR"/>
    <property type="match status" value="1"/>
</dbReference>
<name>A0A380NMH6_9FIRM</name>
<dbReference type="EMBL" id="UHIO01000001">
    <property type="protein sequence ID" value="SUP44748.1"/>
    <property type="molecule type" value="Genomic_DNA"/>
</dbReference>
<dbReference type="PANTHER" id="PTHR32309:SF13">
    <property type="entry name" value="FERRIC ENTEROBACTIN TRANSPORT PROTEIN FEPE"/>
    <property type="match status" value="1"/>
</dbReference>
<keyword evidence="3" id="KW-1003">Cell membrane</keyword>
<keyword evidence="12" id="KW-1185">Reference proteome</keyword>
<dbReference type="InterPro" id="IPR050445">
    <property type="entry name" value="Bact_polysacc_biosynth/exp"/>
</dbReference>
<dbReference type="PANTHER" id="PTHR32309">
    <property type="entry name" value="TYROSINE-PROTEIN KINASE"/>
    <property type="match status" value="1"/>
</dbReference>
<dbReference type="GO" id="GO:0004713">
    <property type="term" value="F:protein tyrosine kinase activity"/>
    <property type="evidence" value="ECO:0007669"/>
    <property type="project" value="TreeGrafter"/>
</dbReference>
<sequence>MEDQVIDLKDIYNSISANKKFITYTTAGFALLGGIYLLFATPTYQSTSLLRIQQEKGLGDSLLQTVTGGNSAMTTQRMQTNAEILKSRNVIIPVIEATEEPESDGSYPEYEEYIKKHVVTKPFKDTEILEVAVTADSPEKAQKVNNLIVNGFISRLTDLSHDQQKQTREFLEKRAQTSKQELMEAEDKLQKYQVANQMYSASDQVKAFTDKVSLTDKTKAESQLNLDTAQASLSSINGQLDSAGKSIADSPAIQQYKTQLAQLVSEKASYLGKFTDEHPKMQEVNERIAQLNVAMNEEIQRIINQEAPSSSSVQQELLASKFKNEAIIAAERSKLATLGAMENENNKTLSELPAKEQGYVRVKRDADVAQEIYVMLAKRLEEAKVAEVMVPNEIQVVDSATLPEKPIAPRKALILAVVLILGFISSSLYVIIRDFFNKKIISAEEVERLLEIPVIGSIPDAAKKLDSYGEDSNTKSGFITRMKGLLWKR</sequence>
<feature type="transmembrane region" description="Helical" evidence="8">
    <location>
        <begin position="21"/>
        <end position="39"/>
    </location>
</feature>
<evidence type="ECO:0000256" key="4">
    <source>
        <dbReference type="ARBA" id="ARBA00022692"/>
    </source>
</evidence>
<evidence type="ECO:0000259" key="9">
    <source>
        <dbReference type="Pfam" id="PF02706"/>
    </source>
</evidence>
<evidence type="ECO:0000256" key="7">
    <source>
        <dbReference type="SAM" id="Coils"/>
    </source>
</evidence>
<comment type="similarity">
    <text evidence="2">Belongs to the CpsC/CapA family.</text>
</comment>
<reference evidence="11 12" key="1">
    <citation type="submission" date="2018-06" db="EMBL/GenBank/DDBJ databases">
        <authorList>
            <consortium name="Pathogen Informatics"/>
            <person name="Doyle S."/>
        </authorList>
    </citation>
    <scope>NUCLEOTIDE SEQUENCE [LARGE SCALE GENOMIC DNA]</scope>
    <source>
        <strain evidence="11 12">NCTC12020</strain>
    </source>
</reference>
<keyword evidence="11" id="KW-0808">Transferase</keyword>
<gene>
    <name evidence="11" type="primary">wzc</name>
    <name evidence="11" type="ORF">NCTC12020_01812</name>
</gene>
<evidence type="ECO:0000256" key="8">
    <source>
        <dbReference type="SAM" id="Phobius"/>
    </source>
</evidence>
<evidence type="ECO:0000256" key="2">
    <source>
        <dbReference type="ARBA" id="ARBA00006683"/>
    </source>
</evidence>
<feature type="domain" description="Polysaccharide chain length determinant N-terminal" evidence="9">
    <location>
        <begin position="6"/>
        <end position="96"/>
    </location>
</feature>
<dbReference type="Proteomes" id="UP000255367">
    <property type="component" value="Unassembled WGS sequence"/>
</dbReference>
<dbReference type="Pfam" id="PF02706">
    <property type="entry name" value="Wzz"/>
    <property type="match status" value="1"/>
</dbReference>